<sequence>MPWVVHGRAPIFRLWRSSSQSPASIAIDTIPYPSSQPDPSIFELPTTDEYTTATPAPVAAPPTSSETLVSLVTSDNWKAAVALRDEMLALHIPISPHPAFERAAEHVLRRARDPASRRDPFSAWFRLVPPASQRWSPLYGIRSVIFRTMPHLELPLVIRFGLLCASKGFFAGATSTQTVAAVFRYARPDAAMAFLAQYEHRVRRFCEENGSEVRESYWMGLFSLAARTQALAGRVGDAINIVEMAAHRDYRISAFTFSLLLEHATDPAHVASITAL</sequence>
<protein>
    <submittedName>
        <fullName evidence="1">Uncharacterized protein</fullName>
    </submittedName>
</protein>
<dbReference type="EMBL" id="MU266780">
    <property type="protein sequence ID" value="KAH7918490.1"/>
    <property type="molecule type" value="Genomic_DNA"/>
</dbReference>
<keyword evidence="2" id="KW-1185">Reference proteome</keyword>
<feature type="non-terminal residue" evidence="1">
    <location>
        <position position="276"/>
    </location>
</feature>
<evidence type="ECO:0000313" key="2">
    <source>
        <dbReference type="Proteomes" id="UP000790709"/>
    </source>
</evidence>
<evidence type="ECO:0000313" key="1">
    <source>
        <dbReference type="EMBL" id="KAH7918490.1"/>
    </source>
</evidence>
<gene>
    <name evidence="1" type="ORF">BV22DRAFT_1134558</name>
</gene>
<organism evidence="1 2">
    <name type="scientific">Leucogyrophana mollusca</name>
    <dbReference type="NCBI Taxonomy" id="85980"/>
    <lineage>
        <taxon>Eukaryota</taxon>
        <taxon>Fungi</taxon>
        <taxon>Dikarya</taxon>
        <taxon>Basidiomycota</taxon>
        <taxon>Agaricomycotina</taxon>
        <taxon>Agaricomycetes</taxon>
        <taxon>Agaricomycetidae</taxon>
        <taxon>Boletales</taxon>
        <taxon>Boletales incertae sedis</taxon>
        <taxon>Leucogyrophana</taxon>
    </lineage>
</organism>
<accession>A0ACB8AYK1</accession>
<name>A0ACB8AYK1_9AGAM</name>
<comment type="caution">
    <text evidence="1">The sequence shown here is derived from an EMBL/GenBank/DDBJ whole genome shotgun (WGS) entry which is preliminary data.</text>
</comment>
<reference evidence="1" key="1">
    <citation type="journal article" date="2021" name="New Phytol.">
        <title>Evolutionary innovations through gain and loss of genes in the ectomycorrhizal Boletales.</title>
        <authorList>
            <person name="Wu G."/>
            <person name="Miyauchi S."/>
            <person name="Morin E."/>
            <person name="Kuo A."/>
            <person name="Drula E."/>
            <person name="Varga T."/>
            <person name="Kohler A."/>
            <person name="Feng B."/>
            <person name="Cao Y."/>
            <person name="Lipzen A."/>
            <person name="Daum C."/>
            <person name="Hundley H."/>
            <person name="Pangilinan J."/>
            <person name="Johnson J."/>
            <person name="Barry K."/>
            <person name="LaButti K."/>
            <person name="Ng V."/>
            <person name="Ahrendt S."/>
            <person name="Min B."/>
            <person name="Choi I.G."/>
            <person name="Park H."/>
            <person name="Plett J.M."/>
            <person name="Magnuson J."/>
            <person name="Spatafora J.W."/>
            <person name="Nagy L.G."/>
            <person name="Henrissat B."/>
            <person name="Grigoriev I.V."/>
            <person name="Yang Z.L."/>
            <person name="Xu J."/>
            <person name="Martin F.M."/>
        </authorList>
    </citation>
    <scope>NUCLEOTIDE SEQUENCE</scope>
    <source>
        <strain evidence="1">KUC20120723A-06</strain>
    </source>
</reference>
<dbReference type="Proteomes" id="UP000790709">
    <property type="component" value="Unassembled WGS sequence"/>
</dbReference>
<proteinExistence type="predicted"/>